<evidence type="ECO:0000259" key="1">
    <source>
        <dbReference type="Pfam" id="PF00557"/>
    </source>
</evidence>
<protein>
    <submittedName>
        <fullName evidence="3">Uncharacterized protein</fullName>
    </submittedName>
</protein>
<dbReference type="GeneID" id="115033523"/>
<dbReference type="PANTHER" id="PTHR43763">
    <property type="entry name" value="XAA-PRO AMINOPEPTIDASE 1"/>
    <property type="match status" value="1"/>
</dbReference>
<proteinExistence type="predicted"/>
<dbReference type="Proteomes" id="UP000007819">
    <property type="component" value="Chromosome X"/>
</dbReference>
<dbReference type="EnsemblMetazoa" id="XM_029486230.1">
    <property type="protein sequence ID" value="XP_029342090.1"/>
    <property type="gene ID" value="LOC115033523"/>
</dbReference>
<dbReference type="Pfam" id="PF00557">
    <property type="entry name" value="Peptidase_M24"/>
    <property type="match status" value="1"/>
</dbReference>
<keyword evidence="4" id="KW-1185">Reference proteome</keyword>
<dbReference type="PANTHER" id="PTHR43763:SF6">
    <property type="entry name" value="XAA-PRO AMINOPEPTIDASE 1"/>
    <property type="match status" value="1"/>
</dbReference>
<evidence type="ECO:0000313" key="3">
    <source>
        <dbReference type="EnsemblMetazoa" id="XP_029342090.1"/>
    </source>
</evidence>
<feature type="domain" description="Peptidase M24 C-terminal" evidence="2">
    <location>
        <begin position="104"/>
        <end position="132"/>
    </location>
</feature>
<reference evidence="4" key="1">
    <citation type="submission" date="2010-06" db="EMBL/GenBank/DDBJ databases">
        <authorList>
            <person name="Jiang H."/>
            <person name="Abraham K."/>
            <person name="Ali S."/>
            <person name="Alsbrooks S.L."/>
            <person name="Anim B.N."/>
            <person name="Anosike U.S."/>
            <person name="Attaway T."/>
            <person name="Bandaranaike D.P."/>
            <person name="Battles P.K."/>
            <person name="Bell S.N."/>
            <person name="Bell A.V."/>
            <person name="Beltran B."/>
            <person name="Bickham C."/>
            <person name="Bustamante Y."/>
            <person name="Caleb T."/>
            <person name="Canada A."/>
            <person name="Cardenas V."/>
            <person name="Carter K."/>
            <person name="Chacko J."/>
            <person name="Chandrabose M.N."/>
            <person name="Chavez D."/>
            <person name="Chavez A."/>
            <person name="Chen L."/>
            <person name="Chu H.-S."/>
            <person name="Claassen K.J."/>
            <person name="Cockrell R."/>
            <person name="Collins M."/>
            <person name="Cooper J.A."/>
            <person name="Cree A."/>
            <person name="Curry S.M."/>
            <person name="Da Y."/>
            <person name="Dao M.D."/>
            <person name="Das B."/>
            <person name="Davila M.-L."/>
            <person name="Davy-Carroll L."/>
            <person name="Denson S."/>
            <person name="Dinh H."/>
            <person name="Ebong V.E."/>
            <person name="Edwards J.R."/>
            <person name="Egan A."/>
            <person name="El-Daye J."/>
            <person name="Escobedo L."/>
            <person name="Fernandez S."/>
            <person name="Fernando P.R."/>
            <person name="Flagg N."/>
            <person name="Forbes L.D."/>
            <person name="Fowler R.G."/>
            <person name="Fu Q."/>
            <person name="Gabisi R.A."/>
            <person name="Ganer J."/>
            <person name="Garbino Pronczuk A."/>
            <person name="Garcia R.M."/>
            <person name="Garner T."/>
            <person name="Garrett T.E."/>
            <person name="Gonzalez D.A."/>
            <person name="Hamid H."/>
            <person name="Hawkins E.S."/>
            <person name="Hirani K."/>
            <person name="Hogues M.E."/>
            <person name="Hollins B."/>
            <person name="Hsiao C.-H."/>
            <person name="Jabil R."/>
            <person name="James M.L."/>
            <person name="Jhangiani S.N."/>
            <person name="Johnson B."/>
            <person name="Johnson Q."/>
            <person name="Joshi V."/>
            <person name="Kalu J.B."/>
            <person name="Kam C."/>
            <person name="Kashfia A."/>
            <person name="Keebler J."/>
            <person name="Kisamo H."/>
            <person name="Kovar C.L."/>
            <person name="Lago L.A."/>
            <person name="Lai C.-Y."/>
            <person name="Laidlaw J."/>
            <person name="Lara F."/>
            <person name="Le T.-K."/>
            <person name="Lee S.L."/>
            <person name="Legall F.H."/>
            <person name="Lemon S.J."/>
            <person name="Lewis L.R."/>
            <person name="Li B."/>
            <person name="Liu Y."/>
            <person name="Liu Y.-S."/>
            <person name="Lopez J."/>
            <person name="Lozado R.J."/>
            <person name="Lu J."/>
            <person name="Madu R.C."/>
            <person name="Maheshwari M."/>
            <person name="Maheshwari R."/>
            <person name="Malloy K."/>
            <person name="Martinez E."/>
            <person name="Mathew T."/>
            <person name="Mercado I.C."/>
            <person name="Mercado C."/>
            <person name="Meyer B."/>
            <person name="Montgomery K."/>
            <person name="Morgan M.B."/>
            <person name="Munidasa M."/>
            <person name="Nazareth L.V."/>
            <person name="Nelson J."/>
            <person name="Ng B.M."/>
            <person name="Nguyen N.B."/>
            <person name="Nguyen P.Q."/>
            <person name="Nguyen T."/>
            <person name="Obregon M."/>
            <person name="Okwuonu G.O."/>
            <person name="Onwere C.G."/>
            <person name="Orozco G."/>
            <person name="Parra A."/>
            <person name="Patel S."/>
            <person name="Patil S."/>
            <person name="Perez A."/>
            <person name="Perez Y."/>
            <person name="Pham C."/>
            <person name="Primus E.L."/>
            <person name="Pu L.-L."/>
            <person name="Puazo M."/>
            <person name="Qin X."/>
            <person name="Quiroz J.B."/>
            <person name="Reese J."/>
            <person name="Richards S."/>
            <person name="Rives C.M."/>
            <person name="Robberts R."/>
            <person name="Ruiz S.J."/>
            <person name="Ruiz M.J."/>
            <person name="Santibanez J."/>
            <person name="Schneider B.W."/>
            <person name="Sisson I."/>
            <person name="Smith M."/>
            <person name="Sodergren E."/>
            <person name="Song X.-Z."/>
            <person name="Song B.B."/>
            <person name="Summersgill H."/>
            <person name="Thelus R."/>
            <person name="Thornton R.D."/>
            <person name="Trejos Z.Y."/>
            <person name="Usmani K."/>
            <person name="Vattathil S."/>
            <person name="Villasana D."/>
            <person name="Walker D.L."/>
            <person name="Wang S."/>
            <person name="Wang K."/>
            <person name="White C.S."/>
            <person name="Williams A.C."/>
            <person name="Williamson J."/>
            <person name="Wilson K."/>
            <person name="Woghiren I.O."/>
            <person name="Woodworth J.R."/>
            <person name="Worley K.C."/>
            <person name="Wright R.A."/>
            <person name="Wu W."/>
            <person name="Young L."/>
            <person name="Zhang L."/>
            <person name="Zhang J."/>
            <person name="Zhu Y."/>
            <person name="Muzny D.M."/>
            <person name="Weinstock G."/>
            <person name="Gibbs R.A."/>
        </authorList>
    </citation>
    <scope>NUCLEOTIDE SEQUENCE [LARGE SCALE GENOMIC DNA]</scope>
    <source>
        <strain evidence="4">LSR1</strain>
    </source>
</reference>
<dbReference type="RefSeq" id="XP_029342090.1">
    <property type="nucleotide sequence ID" value="XM_029486230.1"/>
</dbReference>
<accession>A0A8R2JMR8</accession>
<reference evidence="3" key="2">
    <citation type="submission" date="2022-06" db="UniProtKB">
        <authorList>
            <consortium name="EnsemblMetazoa"/>
        </authorList>
    </citation>
    <scope>IDENTIFICATION</scope>
</reference>
<organism evidence="3 4">
    <name type="scientific">Acyrthosiphon pisum</name>
    <name type="common">Pea aphid</name>
    <dbReference type="NCBI Taxonomy" id="7029"/>
    <lineage>
        <taxon>Eukaryota</taxon>
        <taxon>Metazoa</taxon>
        <taxon>Ecdysozoa</taxon>
        <taxon>Arthropoda</taxon>
        <taxon>Hexapoda</taxon>
        <taxon>Insecta</taxon>
        <taxon>Pterygota</taxon>
        <taxon>Neoptera</taxon>
        <taxon>Paraneoptera</taxon>
        <taxon>Hemiptera</taxon>
        <taxon>Sternorrhyncha</taxon>
        <taxon>Aphidomorpha</taxon>
        <taxon>Aphidoidea</taxon>
        <taxon>Aphididae</taxon>
        <taxon>Macrosiphini</taxon>
        <taxon>Acyrthosiphon</taxon>
    </lineage>
</organism>
<dbReference type="KEGG" id="api:115033523"/>
<dbReference type="SUPFAM" id="SSF55920">
    <property type="entry name" value="Creatinase/aminopeptidase"/>
    <property type="match status" value="1"/>
</dbReference>
<sequence>MASIDLASFTFPYNLKLNQIDVIARAPLWDFGYDYKHGTSHGIGVFLKVHEPPVNMYYGQKASDVVLKEGYFISDEPGYYKENHFGVRLETILEVITKNETMGKYLTFEPITLVPFEPKLIDYYMLSPKQVRIYTCKVNLNGRYQKMSHKSFERLDDYALMLRDCFAFFFYYRIISTCDQCIGTNRGGI</sequence>
<dbReference type="InterPro" id="IPR050422">
    <property type="entry name" value="X-Pro_aminopeptidase_P"/>
</dbReference>
<evidence type="ECO:0000313" key="4">
    <source>
        <dbReference type="Proteomes" id="UP000007819"/>
    </source>
</evidence>
<dbReference type="InterPro" id="IPR036005">
    <property type="entry name" value="Creatinase/aminopeptidase-like"/>
</dbReference>
<dbReference type="InterPro" id="IPR032416">
    <property type="entry name" value="Peptidase_M24_C"/>
</dbReference>
<dbReference type="Gene3D" id="3.90.230.10">
    <property type="entry name" value="Creatinase/methionine aminopeptidase superfamily"/>
    <property type="match status" value="1"/>
</dbReference>
<name>A0A8R2JMR8_ACYPI</name>
<dbReference type="InterPro" id="IPR000994">
    <property type="entry name" value="Pept_M24"/>
</dbReference>
<feature type="domain" description="Peptidase M24" evidence="1">
    <location>
        <begin position="10"/>
        <end position="95"/>
    </location>
</feature>
<evidence type="ECO:0000259" key="2">
    <source>
        <dbReference type="Pfam" id="PF16188"/>
    </source>
</evidence>
<dbReference type="OrthoDB" id="9995434at2759"/>
<dbReference type="Pfam" id="PF16188">
    <property type="entry name" value="Peptidase_M24_C"/>
    <property type="match status" value="1"/>
</dbReference>
<dbReference type="AlphaFoldDB" id="A0A8R2JMR8"/>